<dbReference type="CDD" id="cd02440">
    <property type="entry name" value="AdoMet_MTases"/>
    <property type="match status" value="1"/>
</dbReference>
<dbReference type="PANTHER" id="PTHR10509">
    <property type="entry name" value="O-METHYLTRANSFERASE-RELATED"/>
    <property type="match status" value="1"/>
</dbReference>
<keyword evidence="8" id="KW-1185">Reference proteome</keyword>
<protein>
    <recommendedName>
        <fullName evidence="9">Caffeoyl-CoA O-methyltransferase</fullName>
    </recommendedName>
</protein>
<dbReference type="GO" id="GO:0008171">
    <property type="term" value="F:O-methyltransferase activity"/>
    <property type="evidence" value="ECO:0007669"/>
    <property type="project" value="InterPro"/>
</dbReference>
<comment type="similarity">
    <text evidence="6">Belongs to the class I-like SAM-binding methyltransferase superfamily. Cation-dependent O-methyltransferase family.</text>
</comment>
<sequence length="248" mass="27919">MGTAIEKGILKNEELLKYSSTSSKNDAFHILQYVYEKSFQREHEQLKELRDATVKQYSRSLMILPIDEGIFLSMLLKIMNAKKTLELGVYTGYSLLTTALALPADGKIIAIDPNKDAYQFGLSFIQKAGVEHKINFIESEALPILNDLIANKEQEGTFDFAFVDADKGNYISYHELLLKLVKIGGIIGYDNTLWFGSVAAPEEDAKEGFIKHHRKSVMELNNFLATDPRIESSLISIGDGLTLCRRLY</sequence>
<dbReference type="EMBL" id="LRBV02000003">
    <property type="status" value="NOT_ANNOTATED_CDS"/>
    <property type="molecule type" value="Genomic_DNA"/>
</dbReference>
<reference evidence="7 8" key="1">
    <citation type="journal article" date="2016" name="G3 (Bethesda)">
        <title>First Draft Assembly and Annotation of the Genome of a California Endemic Oak Quercus lobata Nee (Fagaceae).</title>
        <authorList>
            <person name="Sork V.L."/>
            <person name="Fitz-Gibbon S.T."/>
            <person name="Puiu D."/>
            <person name="Crepeau M."/>
            <person name="Gugger P.F."/>
            <person name="Sherman R."/>
            <person name="Stevens K."/>
            <person name="Langley C.H."/>
            <person name="Pellegrini M."/>
            <person name="Salzberg S.L."/>
        </authorList>
    </citation>
    <scope>NUCLEOTIDE SEQUENCE [LARGE SCALE GENOMIC DNA]</scope>
    <source>
        <strain evidence="7 8">cv. SW786</strain>
    </source>
</reference>
<dbReference type="InterPro" id="IPR050362">
    <property type="entry name" value="Cation-dep_OMT"/>
</dbReference>
<dbReference type="SUPFAM" id="SSF53335">
    <property type="entry name" value="S-adenosyl-L-methionine-dependent methyltransferases"/>
    <property type="match status" value="1"/>
</dbReference>
<dbReference type="EnsemblPlants" id="QL03p051227:mrna">
    <property type="protein sequence ID" value="QL03p051227:mrna"/>
    <property type="gene ID" value="QL03p051227"/>
</dbReference>
<dbReference type="AlphaFoldDB" id="A0A7N2L9A8"/>
<evidence type="ECO:0000256" key="4">
    <source>
        <dbReference type="ARBA" id="ARBA00022691"/>
    </source>
</evidence>
<dbReference type="InterPro" id="IPR029063">
    <property type="entry name" value="SAM-dependent_MTases_sf"/>
</dbReference>
<evidence type="ECO:0000313" key="7">
    <source>
        <dbReference type="EnsemblPlants" id="QL03p051227:mrna"/>
    </source>
</evidence>
<keyword evidence="5" id="KW-0479">Metal-binding</keyword>
<dbReference type="Pfam" id="PF01596">
    <property type="entry name" value="Methyltransf_3"/>
    <property type="match status" value="1"/>
</dbReference>
<evidence type="ECO:0000313" key="8">
    <source>
        <dbReference type="Proteomes" id="UP000594261"/>
    </source>
</evidence>
<evidence type="ECO:0000256" key="3">
    <source>
        <dbReference type="ARBA" id="ARBA00022679"/>
    </source>
</evidence>
<name>A0A7N2L9A8_QUELO</name>
<dbReference type="Gramene" id="QL03p051227:mrna">
    <property type="protein sequence ID" value="QL03p051227:mrna"/>
    <property type="gene ID" value="QL03p051227"/>
</dbReference>
<dbReference type="InterPro" id="IPR018247">
    <property type="entry name" value="EF_Hand_1_Ca_BS"/>
</dbReference>
<dbReference type="GO" id="GO:0032259">
    <property type="term" value="P:methylation"/>
    <property type="evidence" value="ECO:0007669"/>
    <property type="project" value="UniProtKB-KW"/>
</dbReference>
<dbReference type="InParanoid" id="A0A7N2L9A8"/>
<organism evidence="7 8">
    <name type="scientific">Quercus lobata</name>
    <name type="common">Valley oak</name>
    <dbReference type="NCBI Taxonomy" id="97700"/>
    <lineage>
        <taxon>Eukaryota</taxon>
        <taxon>Viridiplantae</taxon>
        <taxon>Streptophyta</taxon>
        <taxon>Embryophyta</taxon>
        <taxon>Tracheophyta</taxon>
        <taxon>Spermatophyta</taxon>
        <taxon>Magnoliopsida</taxon>
        <taxon>eudicotyledons</taxon>
        <taxon>Gunneridae</taxon>
        <taxon>Pentapetalae</taxon>
        <taxon>rosids</taxon>
        <taxon>fabids</taxon>
        <taxon>Fagales</taxon>
        <taxon>Fagaceae</taxon>
        <taxon>Quercus</taxon>
    </lineage>
</organism>
<dbReference type="GO" id="GO:0046872">
    <property type="term" value="F:metal ion binding"/>
    <property type="evidence" value="ECO:0007669"/>
    <property type="project" value="UniProtKB-KW"/>
</dbReference>
<dbReference type="Proteomes" id="UP000594261">
    <property type="component" value="Chromosome 3"/>
</dbReference>
<comment type="function">
    <text evidence="1">Methylates caffeoyl-CoA to feruloyl-CoA and 5-hydroxyferuloyl-CoA to sinapoyl-CoA. Plays a role in the synthesis of feruloylated polysaccharides. Involved in the reinforcement of the plant cell wall. Also involved in the responding to wounding or pathogen challenge by the increased formation of cell wall-bound ferulic acid polymers.</text>
</comment>
<keyword evidence="3" id="KW-0808">Transferase</keyword>
<dbReference type="PROSITE" id="PS51682">
    <property type="entry name" value="SAM_OMT_I"/>
    <property type="match status" value="1"/>
</dbReference>
<evidence type="ECO:0000256" key="5">
    <source>
        <dbReference type="ARBA" id="ARBA00022723"/>
    </source>
</evidence>
<dbReference type="InterPro" id="IPR002935">
    <property type="entry name" value="SAM_O-MeTrfase"/>
</dbReference>
<keyword evidence="4" id="KW-0949">S-adenosyl-L-methionine</keyword>
<accession>A0A7N2L9A8</accession>
<evidence type="ECO:0000256" key="6">
    <source>
        <dbReference type="ARBA" id="ARBA00023453"/>
    </source>
</evidence>
<dbReference type="OMA" id="ETINTWP"/>
<dbReference type="PANTHER" id="PTHR10509:SF34">
    <property type="entry name" value="TAPETUM-SPECIFIC METHYLTRANSFERASE 1"/>
    <property type="match status" value="1"/>
</dbReference>
<dbReference type="Gene3D" id="3.40.50.150">
    <property type="entry name" value="Vaccinia Virus protein VP39"/>
    <property type="match status" value="1"/>
</dbReference>
<dbReference type="PROSITE" id="PS00018">
    <property type="entry name" value="EF_HAND_1"/>
    <property type="match status" value="1"/>
</dbReference>
<dbReference type="FunCoup" id="A0A7N2L9A8">
    <property type="interactions" value="663"/>
</dbReference>
<proteinExistence type="inferred from homology"/>
<reference evidence="7" key="2">
    <citation type="submission" date="2021-01" db="UniProtKB">
        <authorList>
            <consortium name="EnsemblPlants"/>
        </authorList>
    </citation>
    <scope>IDENTIFICATION</scope>
</reference>
<evidence type="ECO:0000256" key="1">
    <source>
        <dbReference type="ARBA" id="ARBA00002334"/>
    </source>
</evidence>
<evidence type="ECO:0008006" key="9">
    <source>
        <dbReference type="Google" id="ProtNLM"/>
    </source>
</evidence>
<evidence type="ECO:0000256" key="2">
    <source>
        <dbReference type="ARBA" id="ARBA00022603"/>
    </source>
</evidence>
<keyword evidence="2" id="KW-0489">Methyltransferase</keyword>
<dbReference type="GO" id="GO:0008757">
    <property type="term" value="F:S-adenosylmethionine-dependent methyltransferase activity"/>
    <property type="evidence" value="ECO:0007669"/>
    <property type="project" value="TreeGrafter"/>
</dbReference>